<dbReference type="PROSITE" id="PS00995">
    <property type="entry name" value="TCP1_3"/>
    <property type="match status" value="1"/>
</dbReference>
<dbReference type="InterPro" id="IPR027413">
    <property type="entry name" value="GROEL-like_equatorial_sf"/>
</dbReference>
<dbReference type="InterPro" id="IPR027409">
    <property type="entry name" value="GroEL-like_apical_dom_sf"/>
</dbReference>
<dbReference type="GO" id="GO:0051082">
    <property type="term" value="F:unfolded protein binding"/>
    <property type="evidence" value="ECO:0007669"/>
    <property type="project" value="InterPro"/>
</dbReference>
<dbReference type="InterPro" id="IPR002423">
    <property type="entry name" value="Cpn60/GroEL/TCP-1"/>
</dbReference>
<evidence type="ECO:0000256" key="9">
    <source>
        <dbReference type="RuleBase" id="RU004187"/>
    </source>
</evidence>
<keyword evidence="11" id="KW-1185">Reference proteome</keyword>
<dbReference type="Gene3D" id="1.10.560.10">
    <property type="entry name" value="GroEL-like equatorial domain"/>
    <property type="match status" value="1"/>
</dbReference>
<evidence type="ECO:0000256" key="4">
    <source>
        <dbReference type="ARBA" id="ARBA00022490"/>
    </source>
</evidence>
<dbReference type="GeneID" id="24594864"/>
<comment type="similarity">
    <text evidence="2 9">Belongs to the TCP-1 chaperonin family.</text>
</comment>
<evidence type="ECO:0000256" key="8">
    <source>
        <dbReference type="ARBA" id="ARBA00033237"/>
    </source>
</evidence>
<dbReference type="GO" id="GO:0005832">
    <property type="term" value="C:chaperonin-containing T-complex"/>
    <property type="evidence" value="ECO:0007669"/>
    <property type="project" value="InterPro"/>
</dbReference>
<keyword evidence="6 9" id="KW-0067">ATP-binding</keyword>
<keyword evidence="5 9" id="KW-0547">Nucleotide-binding</keyword>
<dbReference type="GO" id="GO:0005524">
    <property type="term" value="F:ATP binding"/>
    <property type="evidence" value="ECO:0007669"/>
    <property type="project" value="UniProtKB-KW"/>
</dbReference>
<evidence type="ECO:0000256" key="5">
    <source>
        <dbReference type="ARBA" id="ARBA00022741"/>
    </source>
</evidence>
<sequence length="582" mass="63013">MLIILSALRTNVSSHEFVSIFIKSTTKLLTVERSFLVFVVNYQRATIQSKWIMLSLQPISILSAGADEEKAETARLSSFIGAIAIGDLVKTTLGPKGMDKILLSSGETVEVTNDGATILKSIGVDNPAAKILVEMSKVQDDEVGDGTTSVTVLAAELLREGEQLIAAKLHPQTIVQGWREATKLALAALDSAAHQLSNQSDAEFRNRLLSIARTTLSSKLLTQHKEHFANLAVDAVLRLKGSGNLDAIQIIQKLGGTMTDSYLDEGFLLDKRPGVNQPKRVENAKILIANTPMDADKIKVFGSKIQVDAISKVAELELAEKQKMKDKVDKILKHNCSVFINRQLIYNYPEQLFADAGIMAIEHADFEGVERLALVTGGEIVSTFDSPETTKLGHCDLIEEVTIGEDKLLRFSGVAMGEACTIVLRGATKSILAEAERSLHDALCVLALTVKNPRTVCGGGAMEMWMAEAVAQGAAKTPGKISLAMESFGRALRRLPSIIADNGGYDSADLISQLRASHANGEKSMGLDMNNGVIADMNELGIIESYDVKHHLVTSAAEAAEMIIRVDDIIKAAPRRRAPRRH</sequence>
<reference evidence="10" key="1">
    <citation type="journal article" date="2012" name="Nat. Genet.">
        <title>Whole-genome sequence of Schistosoma haematobium.</title>
        <authorList>
            <person name="Young N.D."/>
            <person name="Jex A.R."/>
            <person name="Li B."/>
            <person name="Liu S."/>
            <person name="Yang L."/>
            <person name="Xiong Z."/>
            <person name="Li Y."/>
            <person name="Cantacessi C."/>
            <person name="Hall R.S."/>
            <person name="Xu X."/>
            <person name="Chen F."/>
            <person name="Wu X."/>
            <person name="Zerlotini A."/>
            <person name="Oliveira G."/>
            <person name="Hofmann A."/>
            <person name="Zhang G."/>
            <person name="Fang X."/>
            <person name="Kang Y."/>
            <person name="Campbell B.E."/>
            <person name="Loukas A."/>
            <person name="Ranganathan S."/>
            <person name="Rollinson D."/>
            <person name="Rinaldi G."/>
            <person name="Brindley P.J."/>
            <person name="Yang H."/>
            <person name="Wang J."/>
            <person name="Wang J."/>
            <person name="Gasser R.B."/>
        </authorList>
    </citation>
    <scope>NUCLEOTIDE SEQUENCE</scope>
</reference>
<dbReference type="GO" id="GO:0016887">
    <property type="term" value="F:ATP hydrolysis activity"/>
    <property type="evidence" value="ECO:0007669"/>
    <property type="project" value="InterPro"/>
</dbReference>
<dbReference type="AlphaFoldDB" id="A0A922S3K5"/>
<dbReference type="InterPro" id="IPR017998">
    <property type="entry name" value="Chaperone_TCP-1"/>
</dbReference>
<dbReference type="SUPFAM" id="SSF48592">
    <property type="entry name" value="GroEL equatorial domain-like"/>
    <property type="match status" value="1"/>
</dbReference>
<dbReference type="PROSITE" id="PS00750">
    <property type="entry name" value="TCP1_1"/>
    <property type="match status" value="1"/>
</dbReference>
<dbReference type="FunFam" id="3.30.260.10:FF:000025">
    <property type="entry name" value="Chaperonin containing TCP1 subunit 2"/>
    <property type="match status" value="1"/>
</dbReference>
<evidence type="ECO:0000256" key="6">
    <source>
        <dbReference type="ARBA" id="ARBA00022840"/>
    </source>
</evidence>
<comment type="caution">
    <text evidence="10">The sequence shown here is derived from an EMBL/GenBank/DDBJ whole genome shotgun (WGS) entry which is preliminary data.</text>
</comment>
<dbReference type="KEGG" id="shx:MS3_00004053"/>
<dbReference type="CDD" id="cd03336">
    <property type="entry name" value="TCP1_beta"/>
    <property type="match status" value="1"/>
</dbReference>
<name>A0A922S3K5_SCHHA</name>
<dbReference type="Gene3D" id="3.30.260.10">
    <property type="entry name" value="TCP-1-like chaperonin intermediate domain"/>
    <property type="match status" value="1"/>
</dbReference>
<dbReference type="NCBIfam" id="TIGR02341">
    <property type="entry name" value="chap_CCT_beta"/>
    <property type="match status" value="1"/>
</dbReference>
<dbReference type="FunFam" id="1.10.560.10:FF:000017">
    <property type="entry name" value="T-complex protein 1 subunit eta"/>
    <property type="match status" value="1"/>
</dbReference>
<dbReference type="SUPFAM" id="SSF52029">
    <property type="entry name" value="GroEL apical domain-like"/>
    <property type="match status" value="1"/>
</dbReference>
<evidence type="ECO:0000313" key="10">
    <source>
        <dbReference type="EMBL" id="KAH9591966.1"/>
    </source>
</evidence>
<organism evidence="10 11">
    <name type="scientific">Schistosoma haematobium</name>
    <name type="common">Blood fluke</name>
    <dbReference type="NCBI Taxonomy" id="6185"/>
    <lineage>
        <taxon>Eukaryota</taxon>
        <taxon>Metazoa</taxon>
        <taxon>Spiralia</taxon>
        <taxon>Lophotrochozoa</taxon>
        <taxon>Platyhelminthes</taxon>
        <taxon>Trematoda</taxon>
        <taxon>Digenea</taxon>
        <taxon>Strigeidida</taxon>
        <taxon>Schistosomatoidea</taxon>
        <taxon>Schistosomatidae</taxon>
        <taxon>Schistosoma</taxon>
    </lineage>
</organism>
<reference evidence="10" key="2">
    <citation type="journal article" date="2019" name="Gigascience">
        <title>High-quality Schistosoma haematobium genome achieved by single-molecule and long-range sequencing.</title>
        <authorList>
            <person name="Stroehlein A.J."/>
            <person name="Korhonen P.K."/>
            <person name="Chong T.M."/>
            <person name="Lim Y.L."/>
            <person name="Chan K.G."/>
            <person name="Webster B."/>
            <person name="Rollinson D."/>
            <person name="Brindley P.J."/>
            <person name="Gasser R.B."/>
            <person name="Young N.D."/>
        </authorList>
    </citation>
    <scope>NUCLEOTIDE SEQUENCE</scope>
</reference>
<dbReference type="SUPFAM" id="SSF54849">
    <property type="entry name" value="GroEL-intermediate domain like"/>
    <property type="match status" value="1"/>
</dbReference>
<comment type="subcellular location">
    <subcellularLocation>
        <location evidence="1">Cytoplasm</location>
    </subcellularLocation>
</comment>
<dbReference type="CTD" id="24594864"/>
<evidence type="ECO:0000256" key="3">
    <source>
        <dbReference type="ARBA" id="ARBA00018961"/>
    </source>
</evidence>
<evidence type="ECO:0000313" key="11">
    <source>
        <dbReference type="Proteomes" id="UP000471633"/>
    </source>
</evidence>
<gene>
    <name evidence="10" type="primary">CCT2_1</name>
    <name evidence="10" type="ORF">MS3_00004053</name>
</gene>
<reference evidence="10" key="3">
    <citation type="submission" date="2021-06" db="EMBL/GenBank/DDBJ databases">
        <title>Chromosome-level genome assembly for S. haematobium.</title>
        <authorList>
            <person name="Stroehlein A.J."/>
        </authorList>
    </citation>
    <scope>NUCLEOTIDE SEQUENCE</scope>
</reference>
<dbReference type="RefSeq" id="XP_051072068.1">
    <property type="nucleotide sequence ID" value="XM_051211946.1"/>
</dbReference>
<dbReference type="FunFam" id="1.10.560.10:FF:000045">
    <property type="entry name" value="T-complex protein 1 subunit eta"/>
    <property type="match status" value="1"/>
</dbReference>
<evidence type="ECO:0000256" key="7">
    <source>
        <dbReference type="ARBA" id="ARBA00023186"/>
    </source>
</evidence>
<dbReference type="GO" id="GO:0140662">
    <property type="term" value="F:ATP-dependent protein folding chaperone"/>
    <property type="evidence" value="ECO:0007669"/>
    <property type="project" value="InterPro"/>
</dbReference>
<dbReference type="Gene3D" id="3.50.7.10">
    <property type="entry name" value="GroEL"/>
    <property type="match status" value="1"/>
</dbReference>
<protein>
    <recommendedName>
        <fullName evidence="3">T-complex protein 1 subunit beta</fullName>
    </recommendedName>
    <alternativeName>
        <fullName evidence="8">CCT-beta</fullName>
    </alternativeName>
</protein>
<keyword evidence="7 9" id="KW-0143">Chaperone</keyword>
<dbReference type="InterPro" id="IPR027410">
    <property type="entry name" value="TCP-1-like_intermed_sf"/>
</dbReference>
<dbReference type="NCBIfam" id="NF041083">
    <property type="entry name" value="thermosome_beta"/>
    <property type="match status" value="1"/>
</dbReference>
<dbReference type="InterPro" id="IPR002194">
    <property type="entry name" value="Chaperonin_TCP-1_CS"/>
</dbReference>
<dbReference type="FunFam" id="3.50.7.10:FF:000002">
    <property type="entry name" value="T-complex protein 1 subunit beta"/>
    <property type="match status" value="1"/>
</dbReference>
<dbReference type="Pfam" id="PF00118">
    <property type="entry name" value="Cpn60_TCP1"/>
    <property type="match status" value="1"/>
</dbReference>
<evidence type="ECO:0000256" key="1">
    <source>
        <dbReference type="ARBA" id="ARBA00004496"/>
    </source>
</evidence>
<accession>A0A922S3K5</accession>
<dbReference type="EMBL" id="AMPZ03000002">
    <property type="protein sequence ID" value="KAH9591966.1"/>
    <property type="molecule type" value="Genomic_DNA"/>
</dbReference>
<evidence type="ECO:0000256" key="2">
    <source>
        <dbReference type="ARBA" id="ARBA00008020"/>
    </source>
</evidence>
<reference evidence="10" key="4">
    <citation type="journal article" date="2022" name="PLoS Pathog.">
        <title>Chromosome-level genome of Schistosoma haematobium underpins genome-wide explorations of molecular variation.</title>
        <authorList>
            <person name="Stroehlein A.J."/>
            <person name="Korhonen P.K."/>
            <person name="Lee V.V."/>
            <person name="Ralph S.A."/>
            <person name="Mentink-Kane M."/>
            <person name="You H."/>
            <person name="McManus D.P."/>
            <person name="Tchuente L.T."/>
            <person name="Stothard J.R."/>
            <person name="Kaur P."/>
            <person name="Dudchenko O."/>
            <person name="Aiden E.L."/>
            <person name="Yang B."/>
            <person name="Yang H."/>
            <person name="Emery A.M."/>
            <person name="Webster B.L."/>
            <person name="Brindley P.J."/>
            <person name="Rollinson D."/>
            <person name="Chang B.C.H."/>
            <person name="Gasser R.B."/>
            <person name="Young N.D."/>
        </authorList>
    </citation>
    <scope>NUCLEOTIDE SEQUENCE</scope>
</reference>
<dbReference type="PROSITE" id="PS00751">
    <property type="entry name" value="TCP1_2"/>
    <property type="match status" value="1"/>
</dbReference>
<dbReference type="PANTHER" id="PTHR11353">
    <property type="entry name" value="CHAPERONIN"/>
    <property type="match status" value="1"/>
</dbReference>
<keyword evidence="4" id="KW-0963">Cytoplasm</keyword>
<dbReference type="OrthoDB" id="10259763at2759"/>
<proteinExistence type="inferred from homology"/>
<dbReference type="InterPro" id="IPR012716">
    <property type="entry name" value="Chap_CCT_beta"/>
</dbReference>
<dbReference type="Proteomes" id="UP000471633">
    <property type="component" value="Unassembled WGS sequence"/>
</dbReference>
<dbReference type="PRINTS" id="PR00304">
    <property type="entry name" value="TCOMPLEXTCP1"/>
</dbReference>
<dbReference type="InterPro" id="IPR053374">
    <property type="entry name" value="TCP-1_chaperonin"/>
</dbReference>